<dbReference type="EMBL" id="JAKLTR010000037">
    <property type="protein sequence ID" value="MCG2618157.1"/>
    <property type="molecule type" value="Genomic_DNA"/>
</dbReference>
<protein>
    <submittedName>
        <fullName evidence="1">Uncharacterized protein</fullName>
    </submittedName>
</protein>
<dbReference type="Proteomes" id="UP001165367">
    <property type="component" value="Unassembled WGS sequence"/>
</dbReference>
<keyword evidence="2" id="KW-1185">Reference proteome</keyword>
<organism evidence="1 2">
    <name type="scientific">Terrimonas ginsenosidimutans</name>
    <dbReference type="NCBI Taxonomy" id="2908004"/>
    <lineage>
        <taxon>Bacteria</taxon>
        <taxon>Pseudomonadati</taxon>
        <taxon>Bacteroidota</taxon>
        <taxon>Chitinophagia</taxon>
        <taxon>Chitinophagales</taxon>
        <taxon>Chitinophagaceae</taxon>
        <taxon>Terrimonas</taxon>
    </lineage>
</organism>
<gene>
    <name evidence="1" type="ORF">LZZ85_27905</name>
</gene>
<proteinExistence type="predicted"/>
<evidence type="ECO:0000313" key="2">
    <source>
        <dbReference type="Proteomes" id="UP001165367"/>
    </source>
</evidence>
<sequence length="96" mass="10038">MKAQTMDSLYVKFSAWWSGSAGVTNTSPLTSIVSALIGSAPGMSGGKLNPAYLTSTLLDPQVGAFLATQPGVSGKPKAYLNWVLFDEQFTFVGSSS</sequence>
<accession>A0ABS9L0I7</accession>
<evidence type="ECO:0000313" key="1">
    <source>
        <dbReference type="EMBL" id="MCG2618157.1"/>
    </source>
</evidence>
<reference evidence="1" key="1">
    <citation type="submission" date="2022-01" db="EMBL/GenBank/DDBJ databases">
        <authorList>
            <person name="Jo J.-H."/>
            <person name="Im W.-T."/>
        </authorList>
    </citation>
    <scope>NUCLEOTIDE SEQUENCE</scope>
    <source>
        <strain evidence="1">NA20</strain>
    </source>
</reference>
<dbReference type="RefSeq" id="WP_237877371.1">
    <property type="nucleotide sequence ID" value="NZ_JAKLTR010000037.1"/>
</dbReference>
<comment type="caution">
    <text evidence="1">The sequence shown here is derived from an EMBL/GenBank/DDBJ whole genome shotgun (WGS) entry which is preliminary data.</text>
</comment>
<name>A0ABS9L0I7_9BACT</name>